<dbReference type="AlphaFoldDB" id="A0A8J2SFY9"/>
<dbReference type="PANTHER" id="PTHR43317:SF1">
    <property type="entry name" value="THERMOSPERMINE SYNTHASE ACAULIS5"/>
    <property type="match status" value="1"/>
</dbReference>
<evidence type="ECO:0000256" key="2">
    <source>
        <dbReference type="SAM" id="SignalP"/>
    </source>
</evidence>
<dbReference type="Proteomes" id="UP000789595">
    <property type="component" value="Unassembled WGS sequence"/>
</dbReference>
<dbReference type="InterPro" id="IPR029063">
    <property type="entry name" value="SAM-dependent_MTases_sf"/>
</dbReference>
<feature type="chain" id="PRO_5035208532" description="PABS domain-containing protein" evidence="2">
    <location>
        <begin position="25"/>
        <end position="324"/>
    </location>
</feature>
<keyword evidence="2" id="KW-0732">Signal</keyword>
<gene>
    <name evidence="3" type="ORF">PECAL_1P33820</name>
</gene>
<name>A0A8J2SFY9_9STRA</name>
<proteinExistence type="predicted"/>
<dbReference type="CDD" id="cd02440">
    <property type="entry name" value="AdoMet_MTases"/>
    <property type="match status" value="1"/>
</dbReference>
<dbReference type="Gene3D" id="3.40.50.150">
    <property type="entry name" value="Vaccinia Virus protein VP39"/>
    <property type="match status" value="1"/>
</dbReference>
<keyword evidence="4" id="KW-1185">Reference proteome</keyword>
<reference evidence="3" key="1">
    <citation type="submission" date="2021-11" db="EMBL/GenBank/DDBJ databases">
        <authorList>
            <consortium name="Genoscope - CEA"/>
            <person name="William W."/>
        </authorList>
    </citation>
    <scope>NUCLEOTIDE SEQUENCE</scope>
</reference>
<sequence length="324" mass="34260">MAKRSLCALCAVTATALAPTEIIAAVEGPSRWAVAAAPLVAAGAAALALNALDEDGAASDWDQSDPGRWKSVYDAWALGRGAELGRRGSAIVESRANNNWRVLLRHGSIQSVTAWDPVENAPRHSVIANEYIKTMACCAVGARRGALPTKALFLGLGAGTLPSLLLHENADYVAVELDGGAAELAREYLGLEGVDVRIGDALDHASIAPGTYDLIALDVYDDTNNVPRPFCDRAFADGIANALADDGVFVANFHVGSADEDARADRAARAYQSAFGALLAAPVRYQGNRVFSSRPVVEADAVAAAERLGWPFDPRSRLRRLERV</sequence>
<dbReference type="Pfam" id="PF01564">
    <property type="entry name" value="Spermine_synth"/>
    <property type="match status" value="1"/>
</dbReference>
<dbReference type="EMBL" id="CAKKNE010000001">
    <property type="protein sequence ID" value="CAH0366869.1"/>
    <property type="molecule type" value="Genomic_DNA"/>
</dbReference>
<evidence type="ECO:0000256" key="1">
    <source>
        <dbReference type="ARBA" id="ARBA00023115"/>
    </source>
</evidence>
<keyword evidence="1" id="KW-0620">Polyamine biosynthesis</keyword>
<protein>
    <recommendedName>
        <fullName evidence="5">PABS domain-containing protein</fullName>
    </recommendedName>
</protein>
<organism evidence="3 4">
    <name type="scientific">Pelagomonas calceolata</name>
    <dbReference type="NCBI Taxonomy" id="35677"/>
    <lineage>
        <taxon>Eukaryota</taxon>
        <taxon>Sar</taxon>
        <taxon>Stramenopiles</taxon>
        <taxon>Ochrophyta</taxon>
        <taxon>Pelagophyceae</taxon>
        <taxon>Pelagomonadales</taxon>
        <taxon>Pelagomonadaceae</taxon>
        <taxon>Pelagomonas</taxon>
    </lineage>
</organism>
<evidence type="ECO:0008006" key="5">
    <source>
        <dbReference type="Google" id="ProtNLM"/>
    </source>
</evidence>
<comment type="caution">
    <text evidence="3">The sequence shown here is derived from an EMBL/GenBank/DDBJ whole genome shotgun (WGS) entry which is preliminary data.</text>
</comment>
<feature type="signal peptide" evidence="2">
    <location>
        <begin position="1"/>
        <end position="24"/>
    </location>
</feature>
<dbReference type="GO" id="GO:0006596">
    <property type="term" value="P:polyamine biosynthetic process"/>
    <property type="evidence" value="ECO:0007669"/>
    <property type="project" value="UniProtKB-KW"/>
</dbReference>
<dbReference type="PANTHER" id="PTHR43317">
    <property type="entry name" value="THERMOSPERMINE SYNTHASE ACAULIS5"/>
    <property type="match status" value="1"/>
</dbReference>
<evidence type="ECO:0000313" key="4">
    <source>
        <dbReference type="Proteomes" id="UP000789595"/>
    </source>
</evidence>
<accession>A0A8J2SFY9</accession>
<evidence type="ECO:0000313" key="3">
    <source>
        <dbReference type="EMBL" id="CAH0366869.1"/>
    </source>
</evidence>
<dbReference type="SUPFAM" id="SSF53335">
    <property type="entry name" value="S-adenosyl-L-methionine-dependent methyltransferases"/>
    <property type="match status" value="1"/>
</dbReference>